<evidence type="ECO:0000256" key="9">
    <source>
        <dbReference type="ARBA" id="ARBA00022777"/>
    </source>
</evidence>
<keyword evidence="18" id="KW-1185">Reference proteome</keyword>
<feature type="region of interest" description="Disordered" evidence="14">
    <location>
        <begin position="115"/>
        <end position="138"/>
    </location>
</feature>
<evidence type="ECO:0000256" key="10">
    <source>
        <dbReference type="ARBA" id="ARBA00022840"/>
    </source>
</evidence>
<gene>
    <name evidence="17" type="ORF">CYCCA115_LOCUS10435</name>
</gene>
<dbReference type="InterPro" id="IPR055414">
    <property type="entry name" value="LRR_R13L4/SHOC2-like"/>
</dbReference>
<dbReference type="Pfam" id="PF23598">
    <property type="entry name" value="LRR_14"/>
    <property type="match status" value="1"/>
</dbReference>
<reference evidence="17" key="1">
    <citation type="submission" date="2023-08" db="EMBL/GenBank/DDBJ databases">
        <authorList>
            <person name="Audoor S."/>
            <person name="Bilcke G."/>
        </authorList>
    </citation>
    <scope>NUCLEOTIDE SEQUENCE</scope>
</reference>
<dbReference type="EC" id="2.7.11.1" evidence="2"/>
<evidence type="ECO:0000259" key="16">
    <source>
        <dbReference type="Pfam" id="PF23598"/>
    </source>
</evidence>
<dbReference type="SMART" id="SM00369">
    <property type="entry name" value="LRR_TYP"/>
    <property type="match status" value="3"/>
</dbReference>
<dbReference type="Proteomes" id="UP001295423">
    <property type="component" value="Unassembled WGS sequence"/>
</dbReference>
<comment type="catalytic activity">
    <reaction evidence="12">
        <text>L-threonyl-[protein] + ATP = O-phospho-L-threonyl-[protein] + ADP + H(+)</text>
        <dbReference type="Rhea" id="RHEA:46608"/>
        <dbReference type="Rhea" id="RHEA-COMP:11060"/>
        <dbReference type="Rhea" id="RHEA-COMP:11605"/>
        <dbReference type="ChEBI" id="CHEBI:15378"/>
        <dbReference type="ChEBI" id="CHEBI:30013"/>
        <dbReference type="ChEBI" id="CHEBI:30616"/>
        <dbReference type="ChEBI" id="CHEBI:61977"/>
        <dbReference type="ChEBI" id="CHEBI:456216"/>
        <dbReference type="EC" id="2.7.11.1"/>
    </reaction>
</comment>
<dbReference type="InterPro" id="IPR032675">
    <property type="entry name" value="LRR_dom_sf"/>
</dbReference>
<dbReference type="GO" id="GO:0005524">
    <property type="term" value="F:ATP binding"/>
    <property type="evidence" value="ECO:0007669"/>
    <property type="project" value="UniProtKB-KW"/>
</dbReference>
<keyword evidence="3" id="KW-0723">Serine/threonine-protein kinase</keyword>
<accession>A0AAD2CUN5</accession>
<evidence type="ECO:0000256" key="13">
    <source>
        <dbReference type="ARBA" id="ARBA00048679"/>
    </source>
</evidence>
<dbReference type="InterPro" id="IPR051716">
    <property type="entry name" value="Plant_RL_S/T_kinase"/>
</dbReference>
<feature type="compositionally biased region" description="Polar residues" evidence="14">
    <location>
        <begin position="115"/>
        <end position="131"/>
    </location>
</feature>
<evidence type="ECO:0000256" key="7">
    <source>
        <dbReference type="ARBA" id="ARBA00022737"/>
    </source>
</evidence>
<keyword evidence="6" id="KW-0732">Signal</keyword>
<keyword evidence="5" id="KW-0808">Transferase</keyword>
<keyword evidence="15" id="KW-1133">Transmembrane helix</keyword>
<feature type="region of interest" description="Disordered" evidence="14">
    <location>
        <begin position="212"/>
        <end position="351"/>
    </location>
</feature>
<evidence type="ECO:0000256" key="6">
    <source>
        <dbReference type="ARBA" id="ARBA00022729"/>
    </source>
</evidence>
<dbReference type="InterPro" id="IPR003591">
    <property type="entry name" value="Leu-rich_rpt_typical-subtyp"/>
</dbReference>
<keyword evidence="8" id="KW-0547">Nucleotide-binding</keyword>
<feature type="compositionally biased region" description="Low complexity" evidence="14">
    <location>
        <begin position="220"/>
        <end position="283"/>
    </location>
</feature>
<keyword evidence="11" id="KW-0325">Glycoprotein</keyword>
<evidence type="ECO:0000256" key="15">
    <source>
        <dbReference type="SAM" id="Phobius"/>
    </source>
</evidence>
<protein>
    <recommendedName>
        <fullName evidence="2">non-specific serine/threonine protein kinase</fullName>
        <ecNumber evidence="2">2.7.11.1</ecNumber>
    </recommendedName>
</protein>
<dbReference type="GO" id="GO:0016020">
    <property type="term" value="C:membrane"/>
    <property type="evidence" value="ECO:0007669"/>
    <property type="project" value="UniProtKB-SubCell"/>
</dbReference>
<feature type="region of interest" description="Disordered" evidence="14">
    <location>
        <begin position="33"/>
        <end position="85"/>
    </location>
</feature>
<keyword evidence="7" id="KW-0677">Repeat</keyword>
<evidence type="ECO:0000313" key="17">
    <source>
        <dbReference type="EMBL" id="CAJ1946294.1"/>
    </source>
</evidence>
<keyword evidence="15" id="KW-0812">Transmembrane</keyword>
<dbReference type="PRINTS" id="PR01217">
    <property type="entry name" value="PRICHEXTENSN"/>
</dbReference>
<dbReference type="Gene3D" id="3.80.10.10">
    <property type="entry name" value="Ribonuclease Inhibitor"/>
    <property type="match status" value="1"/>
</dbReference>
<evidence type="ECO:0000256" key="3">
    <source>
        <dbReference type="ARBA" id="ARBA00022527"/>
    </source>
</evidence>
<dbReference type="SUPFAM" id="SSF52058">
    <property type="entry name" value="L domain-like"/>
    <property type="match status" value="1"/>
</dbReference>
<evidence type="ECO:0000256" key="5">
    <source>
        <dbReference type="ARBA" id="ARBA00022679"/>
    </source>
</evidence>
<evidence type="ECO:0000256" key="2">
    <source>
        <dbReference type="ARBA" id="ARBA00012513"/>
    </source>
</evidence>
<evidence type="ECO:0000256" key="14">
    <source>
        <dbReference type="SAM" id="MobiDB-lite"/>
    </source>
</evidence>
<dbReference type="PRINTS" id="PR00019">
    <property type="entry name" value="LEURICHRPT"/>
</dbReference>
<dbReference type="EMBL" id="CAKOGP040001668">
    <property type="protein sequence ID" value="CAJ1946294.1"/>
    <property type="molecule type" value="Genomic_DNA"/>
</dbReference>
<comment type="subcellular location">
    <subcellularLocation>
        <location evidence="1">Membrane</location>
        <topology evidence="1">Single-pass membrane protein</topology>
    </subcellularLocation>
</comment>
<dbReference type="GO" id="GO:0004674">
    <property type="term" value="F:protein serine/threonine kinase activity"/>
    <property type="evidence" value="ECO:0007669"/>
    <property type="project" value="UniProtKB-KW"/>
</dbReference>
<feature type="domain" description="Disease resistance R13L4/SHOC-2-like LRR" evidence="16">
    <location>
        <begin position="494"/>
        <end position="611"/>
    </location>
</feature>
<keyword evidence="15" id="KW-0472">Membrane</keyword>
<feature type="transmembrane region" description="Helical" evidence="15">
    <location>
        <begin position="156"/>
        <end position="178"/>
    </location>
</feature>
<feature type="compositionally biased region" description="Pro residues" evidence="14">
    <location>
        <begin position="338"/>
        <end position="348"/>
    </location>
</feature>
<organism evidence="17 18">
    <name type="scientific">Cylindrotheca closterium</name>
    <dbReference type="NCBI Taxonomy" id="2856"/>
    <lineage>
        <taxon>Eukaryota</taxon>
        <taxon>Sar</taxon>
        <taxon>Stramenopiles</taxon>
        <taxon>Ochrophyta</taxon>
        <taxon>Bacillariophyta</taxon>
        <taxon>Bacillariophyceae</taxon>
        <taxon>Bacillariophycidae</taxon>
        <taxon>Bacillariales</taxon>
        <taxon>Bacillariaceae</taxon>
        <taxon>Cylindrotheca</taxon>
    </lineage>
</organism>
<keyword evidence="4" id="KW-0433">Leucine-rich repeat</keyword>
<dbReference type="AlphaFoldDB" id="A0AAD2CUN5"/>
<evidence type="ECO:0000313" key="18">
    <source>
        <dbReference type="Proteomes" id="UP001295423"/>
    </source>
</evidence>
<evidence type="ECO:0000256" key="1">
    <source>
        <dbReference type="ARBA" id="ARBA00004167"/>
    </source>
</evidence>
<evidence type="ECO:0000256" key="8">
    <source>
        <dbReference type="ARBA" id="ARBA00022741"/>
    </source>
</evidence>
<evidence type="ECO:0000256" key="12">
    <source>
        <dbReference type="ARBA" id="ARBA00047899"/>
    </source>
</evidence>
<feature type="compositionally biased region" description="Low complexity" evidence="14">
    <location>
        <begin position="316"/>
        <end position="337"/>
    </location>
</feature>
<dbReference type="PANTHER" id="PTHR48053:SF164">
    <property type="entry name" value="LEUCINE-RICH REPEAT-CONTAINING N-TERMINAL PLANT-TYPE DOMAIN-CONTAINING PROTEIN"/>
    <property type="match status" value="1"/>
</dbReference>
<comment type="catalytic activity">
    <reaction evidence="13">
        <text>L-seryl-[protein] + ATP = O-phospho-L-seryl-[protein] + ADP + H(+)</text>
        <dbReference type="Rhea" id="RHEA:17989"/>
        <dbReference type="Rhea" id="RHEA-COMP:9863"/>
        <dbReference type="Rhea" id="RHEA-COMP:11604"/>
        <dbReference type="ChEBI" id="CHEBI:15378"/>
        <dbReference type="ChEBI" id="CHEBI:29999"/>
        <dbReference type="ChEBI" id="CHEBI:30616"/>
        <dbReference type="ChEBI" id="CHEBI:83421"/>
        <dbReference type="ChEBI" id="CHEBI:456216"/>
        <dbReference type="EC" id="2.7.11.1"/>
    </reaction>
</comment>
<proteinExistence type="predicted"/>
<evidence type="ECO:0000256" key="4">
    <source>
        <dbReference type="ARBA" id="ARBA00022614"/>
    </source>
</evidence>
<sequence length="791" mass="85391">MEFQSSRSDDFDYDNIAMDTSVLGDQTMASLEEKKAQMSQIPPQIPPSYHNTTQPAPYAYNPDADSTGNDDRPTEELAYGSDTDDVSTLANDTVSGRQSITKLFPLIAIKTKSGEAQRSGPANSLNYQGYSNDDGDDEGLKRDIVDEKSSFKKLKYFIAAAFGLFLIGSSTALTLGFLNLKDEKESVESSQRAFDEDQIVGDQLVGDWEDWTFKPTQAGSSPPTVSGSPSFTPTTASPSSTPSTSVPSSSPSTSSPSFFSSMAPTGTVPTTSAPTSVPSRSPSIAPTGNPTRKPTGMPSRTPSVMPSMAPSPSPTQSPTTSQPTQSPTTSAPTMKPTTAPPTQAPTPAPTMTKEEKFQTVLGGASPDVLVDIERSGSPQKEVYDWLLSDPDFYSYSEDRLIQRYALGVFSLQTSDNRRRRLALDYSNECNWFPPADGSAACNREGIRENIVLRNQKVDGTLPTEIYMLEKLKTLILPNSMLFGMLPDSITGMKSLRVLDLSNNRLSGNLPEQIGDLKKLNILDLSNNAFNGELPKNIGRLKDVKQVNLSRNLFEGAIPADIRKMKNLESLDVQSNRLSGSIPLEMTEMVKLQQLQLTDNFLTGVVEASFCQPLVDLTIFTTDCQAGGSITCNCCTFCGSGVSQASVVSQGISIQIAEADSPKLRGSTPQSLTSGEANVCENKVDAIKTCYESGSDIRVHITNCDAEGTDWIGLYDSNADPEKLGEPLLWLKTCGRQDCGVTTRHGSVYFDETAASGSSWPIAEGSYKAFLVRNGSHKSFAESGEILVQEKC</sequence>
<keyword evidence="9" id="KW-0418">Kinase</keyword>
<keyword evidence="10" id="KW-0067">ATP-binding</keyword>
<dbReference type="FunFam" id="3.80.10.10:FF:000041">
    <property type="entry name" value="LRR receptor-like serine/threonine-protein kinase ERECTA"/>
    <property type="match status" value="1"/>
</dbReference>
<evidence type="ECO:0000256" key="11">
    <source>
        <dbReference type="ARBA" id="ARBA00023180"/>
    </source>
</evidence>
<name>A0AAD2CUN5_9STRA</name>
<dbReference type="PANTHER" id="PTHR48053">
    <property type="entry name" value="LEUCINE RICH REPEAT FAMILY PROTEIN, EXPRESSED"/>
    <property type="match status" value="1"/>
</dbReference>
<comment type="caution">
    <text evidence="17">The sequence shown here is derived from an EMBL/GenBank/DDBJ whole genome shotgun (WGS) entry which is preliminary data.</text>
</comment>